<evidence type="ECO:0000313" key="2">
    <source>
        <dbReference type="EMBL" id="ABA93788.1"/>
    </source>
</evidence>
<name>Q2R461_ORYSJ</name>
<dbReference type="AlphaFoldDB" id="Q2R461"/>
<reference evidence="2" key="1">
    <citation type="journal article" date="2005" name="BMC Biol.">
        <title>The sequence of rice chromosomes 11 and 12, rich in disease resistance genes and recent gene duplications.</title>
        <authorList>
            <consortium name="The rice chromosomes 11 and 12 sequencing consortia"/>
        </authorList>
    </citation>
    <scope>NUCLEOTIDE SEQUENCE [LARGE SCALE GENOMIC DNA]</scope>
</reference>
<dbReference type="EMBL" id="DP000010">
    <property type="protein sequence ID" value="ABA93788.1"/>
    <property type="molecule type" value="Genomic_DNA"/>
</dbReference>
<feature type="region of interest" description="Disordered" evidence="1">
    <location>
        <begin position="1"/>
        <end position="24"/>
    </location>
</feature>
<protein>
    <submittedName>
        <fullName evidence="2">Uncharacterized protein</fullName>
    </submittedName>
</protein>
<reference evidence="2" key="2">
    <citation type="submission" date="2005-04" db="EMBL/GenBank/DDBJ databases">
        <authorList>
            <person name="Buell C.R."/>
            <person name="Wing R.A."/>
            <person name="McCombie W.A."/>
            <person name="Ouyang S."/>
        </authorList>
    </citation>
    <scope>NUCLEOTIDE SEQUENCE</scope>
</reference>
<organism evidence="2">
    <name type="scientific">Oryza sativa subsp. japonica</name>
    <name type="common">Rice</name>
    <dbReference type="NCBI Taxonomy" id="39947"/>
    <lineage>
        <taxon>Eukaryota</taxon>
        <taxon>Viridiplantae</taxon>
        <taxon>Streptophyta</taxon>
        <taxon>Embryophyta</taxon>
        <taxon>Tracheophyta</taxon>
        <taxon>Spermatophyta</taxon>
        <taxon>Magnoliopsida</taxon>
        <taxon>Liliopsida</taxon>
        <taxon>Poales</taxon>
        <taxon>Poaceae</taxon>
        <taxon>BOP clade</taxon>
        <taxon>Oryzoideae</taxon>
        <taxon>Oryzeae</taxon>
        <taxon>Oryzinae</taxon>
        <taxon>Oryza</taxon>
        <taxon>Oryza sativa</taxon>
    </lineage>
</organism>
<reference evidence="2" key="3">
    <citation type="submission" date="2006-01" db="EMBL/GenBank/DDBJ databases">
        <authorList>
            <person name="Buell R."/>
        </authorList>
    </citation>
    <scope>NUCLEOTIDE SEQUENCE</scope>
</reference>
<accession>Q2R461</accession>
<proteinExistence type="predicted"/>
<evidence type="ECO:0000256" key="1">
    <source>
        <dbReference type="SAM" id="MobiDB-lite"/>
    </source>
</evidence>
<sequence length="24" mass="2337">MAPPLDEALQPVAKPGFEVGGVGG</sequence>
<gene>
    <name evidence="2" type="ordered locus">LOC_Os11g29589</name>
</gene>